<dbReference type="RefSeq" id="WP_085750555.1">
    <property type="nucleotide sequence ID" value="NZ_BSPR01000014.1"/>
</dbReference>
<dbReference type="SMART" id="SM00382">
    <property type="entry name" value="AAA"/>
    <property type="match status" value="1"/>
</dbReference>
<dbReference type="Proteomes" id="UP000193427">
    <property type="component" value="Chromosome"/>
</dbReference>
<dbReference type="NCBIfam" id="TIGR02203">
    <property type="entry name" value="MsbA_lipidA"/>
    <property type="match status" value="1"/>
</dbReference>
<dbReference type="STRING" id="946333.A4W93_10425"/>
<dbReference type="GO" id="GO:0016887">
    <property type="term" value="F:ATP hydrolysis activity"/>
    <property type="evidence" value="ECO:0007669"/>
    <property type="project" value="InterPro"/>
</dbReference>
<dbReference type="InterPro" id="IPR039421">
    <property type="entry name" value="Type_1_exporter"/>
</dbReference>
<dbReference type="InterPro" id="IPR011527">
    <property type="entry name" value="ABC1_TM_dom"/>
</dbReference>
<keyword evidence="2" id="KW-0813">Transport</keyword>
<keyword evidence="8" id="KW-1133">Transmembrane helix</keyword>
<dbReference type="Pfam" id="PF00664">
    <property type="entry name" value="ABC_membrane"/>
    <property type="match status" value="1"/>
</dbReference>
<protein>
    <submittedName>
        <fullName evidence="11">Lipid ABC transporter permease/ATP-binding protein</fullName>
    </submittedName>
</protein>
<evidence type="ECO:0000256" key="3">
    <source>
        <dbReference type="ARBA" id="ARBA00022475"/>
    </source>
</evidence>
<dbReference type="InterPro" id="IPR003593">
    <property type="entry name" value="AAA+_ATPase"/>
</dbReference>
<evidence type="ECO:0000256" key="9">
    <source>
        <dbReference type="ARBA" id="ARBA00023055"/>
    </source>
</evidence>
<organism evidence="11 12">
    <name type="scientific">Piscinibacter gummiphilus</name>
    <dbReference type="NCBI Taxonomy" id="946333"/>
    <lineage>
        <taxon>Bacteria</taxon>
        <taxon>Pseudomonadati</taxon>
        <taxon>Pseudomonadota</taxon>
        <taxon>Betaproteobacteria</taxon>
        <taxon>Burkholderiales</taxon>
        <taxon>Sphaerotilaceae</taxon>
        <taxon>Piscinibacter</taxon>
    </lineage>
</organism>
<evidence type="ECO:0000256" key="4">
    <source>
        <dbReference type="ARBA" id="ARBA00022692"/>
    </source>
</evidence>
<dbReference type="OrthoDB" id="8554730at2"/>
<comment type="subcellular location">
    <subcellularLocation>
        <location evidence="1">Cell membrane</location>
        <topology evidence="1">Multi-pass membrane protein</topology>
    </subcellularLocation>
</comment>
<dbReference type="PROSITE" id="PS00211">
    <property type="entry name" value="ABC_TRANSPORTER_1"/>
    <property type="match status" value="1"/>
</dbReference>
<evidence type="ECO:0000256" key="10">
    <source>
        <dbReference type="ARBA" id="ARBA00023136"/>
    </source>
</evidence>
<keyword evidence="10" id="KW-0472">Membrane</keyword>
<dbReference type="InterPro" id="IPR017871">
    <property type="entry name" value="ABC_transporter-like_CS"/>
</dbReference>
<evidence type="ECO:0000256" key="1">
    <source>
        <dbReference type="ARBA" id="ARBA00004651"/>
    </source>
</evidence>
<name>A0A1W6L7T4_9BURK</name>
<dbReference type="FunFam" id="3.40.50.300:FF:000218">
    <property type="entry name" value="Multidrug ABC transporter ATP-binding protein"/>
    <property type="match status" value="1"/>
</dbReference>
<accession>A0A1W6L7T4</accession>
<dbReference type="AlphaFoldDB" id="A0A1W6L7T4"/>
<keyword evidence="12" id="KW-1185">Reference proteome</keyword>
<dbReference type="SUPFAM" id="SSF90123">
    <property type="entry name" value="ABC transporter transmembrane region"/>
    <property type="match status" value="1"/>
</dbReference>
<evidence type="ECO:0000256" key="7">
    <source>
        <dbReference type="ARBA" id="ARBA00022967"/>
    </source>
</evidence>
<dbReference type="SUPFAM" id="SSF52540">
    <property type="entry name" value="P-loop containing nucleoside triphosphate hydrolases"/>
    <property type="match status" value="1"/>
</dbReference>
<dbReference type="PROSITE" id="PS51257">
    <property type="entry name" value="PROKAR_LIPOPROTEIN"/>
    <property type="match status" value="1"/>
</dbReference>
<keyword evidence="6 11" id="KW-0067">ATP-binding</keyword>
<dbReference type="KEGG" id="rgu:A4W93_10425"/>
<dbReference type="PANTHER" id="PTHR43394">
    <property type="entry name" value="ATP-DEPENDENT PERMEASE MDL1, MITOCHONDRIAL"/>
    <property type="match status" value="1"/>
</dbReference>
<evidence type="ECO:0000313" key="11">
    <source>
        <dbReference type="EMBL" id="ARN20284.1"/>
    </source>
</evidence>
<sequence>MSTLSQRLAALKPYFRGTLWAVALGGLGAAISAACESALAWLMVPLVDGGLKKPPIPWLPDLMPPPYWAIPILLIVIFLVRGIAGFIVDYSLAWTANRGALALRRRLFERVLQSDGALFGERTGSSLTNTVVYEAINGIAQLVSALQTLLKDSFTVVALLITLLLLNWQLTAVILALAPVLAITMRYFSRRMRRITLSSQTAVDRLGYVVEENVLAWRVVRLHGVQRPQAERFETESRSLFRLMLKSTAASATVTPLIQLFTAMALAIIIAVALWQNSQTGGSMGTFVAFITTAIGIATPIRRLTDVSSAVTRGLAALERGQDLIHTSQAESGGTHAVDRTAGHLTFRGVGVRYGAADAPAALTDIDLDVPQGSTVALVGPSGAGKTTLINLLPRFIEPSTGTISLDGVPLKDWSLASLRSQIALVSQDVVLLNGTVRDNVCLSSETPDPARVRAALQASNLLELVDGLPEGLDTLVGHNGTKLSGGQRQRLAIARAIYKDAPIIILDEATSALDSESERLIQQAMDNLMRDRTSIVIAHRLSTIANADKVVVLEAGRVVEQGTQAELLQKNGLFAKLHGIQFGTR</sequence>
<keyword evidence="9" id="KW-0445">Lipid transport</keyword>
<evidence type="ECO:0000256" key="8">
    <source>
        <dbReference type="ARBA" id="ARBA00022989"/>
    </source>
</evidence>
<proteinExistence type="predicted"/>
<dbReference type="Pfam" id="PF00005">
    <property type="entry name" value="ABC_tran"/>
    <property type="match status" value="1"/>
</dbReference>
<dbReference type="Gene3D" id="3.40.50.300">
    <property type="entry name" value="P-loop containing nucleotide triphosphate hydrolases"/>
    <property type="match status" value="1"/>
</dbReference>
<dbReference type="Gene3D" id="1.20.1560.10">
    <property type="entry name" value="ABC transporter type 1, transmembrane domain"/>
    <property type="match status" value="1"/>
</dbReference>
<dbReference type="PROSITE" id="PS50929">
    <property type="entry name" value="ABC_TM1F"/>
    <property type="match status" value="1"/>
</dbReference>
<keyword evidence="5" id="KW-0547">Nucleotide-binding</keyword>
<keyword evidence="3" id="KW-1003">Cell membrane</keyword>
<dbReference type="EMBL" id="CP015118">
    <property type="protein sequence ID" value="ARN20284.1"/>
    <property type="molecule type" value="Genomic_DNA"/>
</dbReference>
<dbReference type="PANTHER" id="PTHR43394:SF1">
    <property type="entry name" value="ATP-BINDING CASSETTE SUB-FAMILY B MEMBER 10, MITOCHONDRIAL"/>
    <property type="match status" value="1"/>
</dbReference>
<evidence type="ECO:0000256" key="5">
    <source>
        <dbReference type="ARBA" id="ARBA00022741"/>
    </source>
</evidence>
<reference evidence="11 12" key="1">
    <citation type="submission" date="2016-04" db="EMBL/GenBank/DDBJ databases">
        <title>Complete genome sequence of natural rubber-degrading, novel Gram-negative bacterium, Rhizobacter gummiphilus strain NS21.</title>
        <authorList>
            <person name="Tabata M."/>
            <person name="Kasai D."/>
            <person name="Fukuda M."/>
        </authorList>
    </citation>
    <scope>NUCLEOTIDE SEQUENCE [LARGE SCALE GENOMIC DNA]</scope>
    <source>
        <strain evidence="11 12">NS21</strain>
    </source>
</reference>
<dbReference type="CDD" id="cd18552">
    <property type="entry name" value="ABC_6TM_MsbA_like"/>
    <property type="match status" value="1"/>
</dbReference>
<gene>
    <name evidence="11" type="ORF">A4W93_10425</name>
</gene>
<dbReference type="GO" id="GO:0034040">
    <property type="term" value="F:ATPase-coupled lipid transmembrane transporter activity"/>
    <property type="evidence" value="ECO:0007669"/>
    <property type="project" value="InterPro"/>
</dbReference>
<dbReference type="InterPro" id="IPR011917">
    <property type="entry name" value="ABC_transpr_lipidA"/>
</dbReference>
<keyword evidence="4" id="KW-0812">Transmembrane</keyword>
<dbReference type="InterPro" id="IPR003439">
    <property type="entry name" value="ABC_transporter-like_ATP-bd"/>
</dbReference>
<dbReference type="PROSITE" id="PS50893">
    <property type="entry name" value="ABC_TRANSPORTER_2"/>
    <property type="match status" value="1"/>
</dbReference>
<dbReference type="GO" id="GO:0005524">
    <property type="term" value="F:ATP binding"/>
    <property type="evidence" value="ECO:0007669"/>
    <property type="project" value="UniProtKB-KW"/>
</dbReference>
<evidence type="ECO:0000313" key="12">
    <source>
        <dbReference type="Proteomes" id="UP000193427"/>
    </source>
</evidence>
<evidence type="ECO:0000256" key="2">
    <source>
        <dbReference type="ARBA" id="ARBA00022448"/>
    </source>
</evidence>
<dbReference type="InterPro" id="IPR036640">
    <property type="entry name" value="ABC1_TM_sf"/>
</dbReference>
<dbReference type="InterPro" id="IPR027417">
    <property type="entry name" value="P-loop_NTPase"/>
</dbReference>
<dbReference type="GO" id="GO:0015421">
    <property type="term" value="F:ABC-type oligopeptide transporter activity"/>
    <property type="evidence" value="ECO:0007669"/>
    <property type="project" value="TreeGrafter"/>
</dbReference>
<keyword evidence="7" id="KW-1278">Translocase</keyword>
<dbReference type="GO" id="GO:0005886">
    <property type="term" value="C:plasma membrane"/>
    <property type="evidence" value="ECO:0007669"/>
    <property type="project" value="UniProtKB-SubCell"/>
</dbReference>
<evidence type="ECO:0000256" key="6">
    <source>
        <dbReference type="ARBA" id="ARBA00022840"/>
    </source>
</evidence>